<accession>A0ABQ9V2A7</accession>
<keyword evidence="2" id="KW-1185">Reference proteome</keyword>
<dbReference type="EMBL" id="JASSZA010000008">
    <property type="protein sequence ID" value="KAK2103134.1"/>
    <property type="molecule type" value="Genomic_DNA"/>
</dbReference>
<name>A0ABQ9V2A7_SAGOE</name>
<comment type="caution">
    <text evidence="1">The sequence shown here is derived from an EMBL/GenBank/DDBJ whole genome shotgun (WGS) entry which is preliminary data.</text>
</comment>
<evidence type="ECO:0000313" key="2">
    <source>
        <dbReference type="Proteomes" id="UP001266305"/>
    </source>
</evidence>
<proteinExistence type="predicted"/>
<organism evidence="1 2">
    <name type="scientific">Saguinus oedipus</name>
    <name type="common">Cotton-top tamarin</name>
    <name type="synonym">Oedipomidas oedipus</name>
    <dbReference type="NCBI Taxonomy" id="9490"/>
    <lineage>
        <taxon>Eukaryota</taxon>
        <taxon>Metazoa</taxon>
        <taxon>Chordata</taxon>
        <taxon>Craniata</taxon>
        <taxon>Vertebrata</taxon>
        <taxon>Euteleostomi</taxon>
        <taxon>Mammalia</taxon>
        <taxon>Eutheria</taxon>
        <taxon>Euarchontoglires</taxon>
        <taxon>Primates</taxon>
        <taxon>Haplorrhini</taxon>
        <taxon>Platyrrhini</taxon>
        <taxon>Cebidae</taxon>
        <taxon>Callitrichinae</taxon>
        <taxon>Saguinus</taxon>
    </lineage>
</organism>
<sequence>MLSCLLGLTYTFSVTDLHPERQGLEKAETDAEISKQRVAQVRVKEASHTPWIHETFFVTFTGVLCLEHSPSSDCSHELSAGQSRLRTWCEYGKPAAQANLSLELSLRRSA</sequence>
<evidence type="ECO:0000313" key="1">
    <source>
        <dbReference type="EMBL" id="KAK2103134.1"/>
    </source>
</evidence>
<dbReference type="Proteomes" id="UP001266305">
    <property type="component" value="Unassembled WGS sequence"/>
</dbReference>
<protein>
    <submittedName>
        <fullName evidence="1">Uncharacterized protein</fullName>
    </submittedName>
</protein>
<gene>
    <name evidence="1" type="ORF">P7K49_016990</name>
</gene>
<reference evidence="1 2" key="1">
    <citation type="submission" date="2023-05" db="EMBL/GenBank/DDBJ databases">
        <title>B98-5 Cell Line De Novo Hybrid Assembly: An Optical Mapping Approach.</title>
        <authorList>
            <person name="Kananen K."/>
            <person name="Auerbach J.A."/>
            <person name="Kautto E."/>
            <person name="Blachly J.S."/>
        </authorList>
    </citation>
    <scope>NUCLEOTIDE SEQUENCE [LARGE SCALE GENOMIC DNA]</scope>
    <source>
        <strain evidence="1">B95-8</strain>
        <tissue evidence="1">Cell line</tissue>
    </source>
</reference>